<dbReference type="SUPFAM" id="SSF55681">
    <property type="entry name" value="Class II aaRS and biotin synthetases"/>
    <property type="match status" value="1"/>
</dbReference>
<dbReference type="Pfam" id="PF03129">
    <property type="entry name" value="HGTP_anticodon"/>
    <property type="match status" value="1"/>
</dbReference>
<dbReference type="CDD" id="cd00779">
    <property type="entry name" value="ProRS_core_prok"/>
    <property type="match status" value="1"/>
</dbReference>
<dbReference type="CDD" id="cd00861">
    <property type="entry name" value="ProRS_anticodon_short"/>
    <property type="match status" value="1"/>
</dbReference>
<dbReference type="EMBL" id="QLZR01000002">
    <property type="protein sequence ID" value="RAZ79212.1"/>
    <property type="molecule type" value="Genomic_DNA"/>
</dbReference>
<dbReference type="PANTHER" id="PTHR42753:SF2">
    <property type="entry name" value="PROLINE--TRNA LIGASE"/>
    <property type="match status" value="1"/>
</dbReference>
<dbReference type="GO" id="GO:0004827">
    <property type="term" value="F:proline-tRNA ligase activity"/>
    <property type="evidence" value="ECO:0007669"/>
    <property type="project" value="UniProtKB-UniRule"/>
</dbReference>
<evidence type="ECO:0000256" key="6">
    <source>
        <dbReference type="ARBA" id="ARBA00022840"/>
    </source>
</evidence>
<dbReference type="Gene3D" id="3.40.50.800">
    <property type="entry name" value="Anticodon-binding domain"/>
    <property type="match status" value="1"/>
</dbReference>
<name>A0A365L1E4_9BACL</name>
<evidence type="ECO:0000256" key="8">
    <source>
        <dbReference type="ARBA" id="ARBA00023146"/>
    </source>
</evidence>
<dbReference type="AlphaFoldDB" id="A0A365L1E4"/>
<evidence type="ECO:0000259" key="13">
    <source>
        <dbReference type="PROSITE" id="PS50862"/>
    </source>
</evidence>
<gene>
    <name evidence="12" type="primary">proS</name>
    <name evidence="14" type="ORF">DP120_06225</name>
</gene>
<evidence type="ECO:0000256" key="11">
    <source>
        <dbReference type="ARBA" id="ARBA00060755"/>
    </source>
</evidence>
<dbReference type="SUPFAM" id="SSF55826">
    <property type="entry name" value="YbaK/ProRS associated domain"/>
    <property type="match status" value="1"/>
</dbReference>
<dbReference type="HAMAP" id="MF_01569">
    <property type="entry name" value="Pro_tRNA_synth_type1"/>
    <property type="match status" value="1"/>
</dbReference>
<evidence type="ECO:0000256" key="10">
    <source>
        <dbReference type="ARBA" id="ARBA00053664"/>
    </source>
</evidence>
<dbReference type="PRINTS" id="PR01046">
    <property type="entry name" value="TRNASYNTHPRO"/>
</dbReference>
<evidence type="ECO:0000256" key="2">
    <source>
        <dbReference type="ARBA" id="ARBA00011738"/>
    </source>
</evidence>
<dbReference type="FunFam" id="3.40.50.800:FF:000011">
    <property type="entry name" value="Proline--tRNA ligase"/>
    <property type="match status" value="1"/>
</dbReference>
<keyword evidence="3 12" id="KW-0963">Cytoplasm</keyword>
<evidence type="ECO:0000256" key="9">
    <source>
        <dbReference type="ARBA" id="ARBA00047671"/>
    </source>
</evidence>
<comment type="catalytic activity">
    <reaction evidence="9 12">
        <text>tRNA(Pro) + L-proline + ATP = L-prolyl-tRNA(Pro) + AMP + diphosphate</text>
        <dbReference type="Rhea" id="RHEA:14305"/>
        <dbReference type="Rhea" id="RHEA-COMP:9700"/>
        <dbReference type="Rhea" id="RHEA-COMP:9702"/>
        <dbReference type="ChEBI" id="CHEBI:30616"/>
        <dbReference type="ChEBI" id="CHEBI:33019"/>
        <dbReference type="ChEBI" id="CHEBI:60039"/>
        <dbReference type="ChEBI" id="CHEBI:78442"/>
        <dbReference type="ChEBI" id="CHEBI:78532"/>
        <dbReference type="ChEBI" id="CHEBI:456215"/>
        <dbReference type="EC" id="6.1.1.15"/>
    </reaction>
</comment>
<dbReference type="InterPro" id="IPR002314">
    <property type="entry name" value="aa-tRNA-synt_IIb"/>
</dbReference>
<dbReference type="GO" id="GO:0016740">
    <property type="term" value="F:transferase activity"/>
    <property type="evidence" value="ECO:0007669"/>
    <property type="project" value="UniProtKB-ARBA"/>
</dbReference>
<dbReference type="SUPFAM" id="SSF52954">
    <property type="entry name" value="Class II aaRS ABD-related"/>
    <property type="match status" value="1"/>
</dbReference>
<evidence type="ECO:0000256" key="7">
    <source>
        <dbReference type="ARBA" id="ARBA00022917"/>
    </source>
</evidence>
<evidence type="ECO:0000313" key="15">
    <source>
        <dbReference type="Proteomes" id="UP000251002"/>
    </source>
</evidence>
<keyword evidence="4 12" id="KW-0436">Ligase</keyword>
<accession>A0A365L1E4</accession>
<dbReference type="NCBIfam" id="TIGR00409">
    <property type="entry name" value="proS_fam_II"/>
    <property type="match status" value="1"/>
</dbReference>
<evidence type="ECO:0000256" key="4">
    <source>
        <dbReference type="ARBA" id="ARBA00022598"/>
    </source>
</evidence>
<dbReference type="FunFam" id="3.30.930.10:FF:000065">
    <property type="entry name" value="Proline--tRNA ligase"/>
    <property type="match status" value="1"/>
</dbReference>
<evidence type="ECO:0000256" key="12">
    <source>
        <dbReference type="HAMAP-Rule" id="MF_01569"/>
    </source>
</evidence>
<dbReference type="Pfam" id="PF04073">
    <property type="entry name" value="tRNA_edit"/>
    <property type="match status" value="1"/>
</dbReference>
<dbReference type="GO" id="GO:0006433">
    <property type="term" value="P:prolyl-tRNA aminoacylation"/>
    <property type="evidence" value="ECO:0007669"/>
    <property type="project" value="UniProtKB-UniRule"/>
</dbReference>
<dbReference type="InterPro" id="IPR050062">
    <property type="entry name" value="Pro-tRNA_synthetase"/>
</dbReference>
<sequence>MKQSATFIPTLRETPADAEVRSHQLLLRAGFIRQNTSGIYSFLPLGKRVLDKVETIIREEMEAANSVEVFLPAMQQAELWQETGRWYSYGDELMRLKDRNGREFALGATHEEVITDLLRDEVKSYKKLPLNLFQIQSKFRDEKRPRFGLLRGREFLMKDAYSFHATTESLDETYNVMMQAYTNIFSRLGLDFRMVIADSGAIGGKDNHEFMVLSEIGEDTIAYSDSSSYAANIEMAQVNIEYELPTETPEEIEKVATPDQKTIAQVAEFFRTGTENCIKTLVFKADDEFVIVLSRGDHDINDVKVKHATDAKVVEMATPEEVKQLIGCEIGSIGPVALPDGIRVIADNAVKTIANGIAGANEEGQHFKNVTPGQDFDVEKYADLRFIKEGDPSPDGQGTIKFAEGIEVGHIFKLGTRYSEDMKATILNDQGRAVPYIMGCYGIGVSRVVAAVAEQFNDENGFTWPPVAAPYDIHVVPVNVKDDVQRETAEEIYKLLKSNRYQVLIDDRNERAGVKFTDADLIGLPVRLTVGKKAAEGILEVKIRSTGETFEWKQEELLDQLQDFFQKRS</sequence>
<dbReference type="NCBIfam" id="NF006625">
    <property type="entry name" value="PRK09194.1"/>
    <property type="match status" value="1"/>
</dbReference>
<evidence type="ECO:0000313" key="14">
    <source>
        <dbReference type="EMBL" id="RAZ79212.1"/>
    </source>
</evidence>
<dbReference type="InterPro" id="IPR045864">
    <property type="entry name" value="aa-tRNA-synth_II/BPL/LPL"/>
</dbReference>
<dbReference type="CDD" id="cd04334">
    <property type="entry name" value="ProRS-INS"/>
    <property type="match status" value="1"/>
</dbReference>
<dbReference type="PROSITE" id="PS50862">
    <property type="entry name" value="AA_TRNA_LIGASE_II"/>
    <property type="match status" value="1"/>
</dbReference>
<evidence type="ECO:0000256" key="3">
    <source>
        <dbReference type="ARBA" id="ARBA00022490"/>
    </source>
</evidence>
<dbReference type="InterPro" id="IPR044140">
    <property type="entry name" value="ProRS_anticodon_short"/>
</dbReference>
<proteinExistence type="inferred from homology"/>
<dbReference type="Pfam" id="PF00587">
    <property type="entry name" value="tRNA-synt_2b"/>
    <property type="match status" value="1"/>
</dbReference>
<dbReference type="InterPro" id="IPR033730">
    <property type="entry name" value="ProRS_core_prok"/>
</dbReference>
<comment type="subunit">
    <text evidence="2 12">Homodimer.</text>
</comment>
<dbReference type="PANTHER" id="PTHR42753">
    <property type="entry name" value="MITOCHONDRIAL RIBOSOME PROTEIN L39/PROLYL-TRNA LIGASE FAMILY MEMBER"/>
    <property type="match status" value="1"/>
</dbReference>
<dbReference type="InterPro" id="IPR036621">
    <property type="entry name" value="Anticodon-bd_dom_sf"/>
</dbReference>
<dbReference type="GO" id="GO:0005524">
    <property type="term" value="F:ATP binding"/>
    <property type="evidence" value="ECO:0007669"/>
    <property type="project" value="UniProtKB-UniRule"/>
</dbReference>
<dbReference type="InterPro" id="IPR006195">
    <property type="entry name" value="aa-tRNA-synth_II"/>
</dbReference>
<evidence type="ECO:0000256" key="5">
    <source>
        <dbReference type="ARBA" id="ARBA00022741"/>
    </source>
</evidence>
<dbReference type="Gene3D" id="3.30.930.10">
    <property type="entry name" value="Bira Bifunctional Protein, Domain 2"/>
    <property type="match status" value="2"/>
</dbReference>
<dbReference type="InterPro" id="IPR002316">
    <property type="entry name" value="Pro-tRNA-ligase_IIa"/>
</dbReference>
<comment type="subcellular location">
    <subcellularLocation>
        <location evidence="1 12">Cytoplasm</location>
    </subcellularLocation>
</comment>
<dbReference type="InterPro" id="IPR023717">
    <property type="entry name" value="Pro-tRNA-Synthase_IIa_type1"/>
</dbReference>
<comment type="similarity">
    <text evidence="11 12">Belongs to the class-II aminoacyl-tRNA synthetase family. ProS type 1 subfamily.</text>
</comment>
<dbReference type="GO" id="GO:0140096">
    <property type="term" value="F:catalytic activity, acting on a protein"/>
    <property type="evidence" value="ECO:0007669"/>
    <property type="project" value="UniProtKB-ARBA"/>
</dbReference>
<organism evidence="14 15">
    <name type="scientific">Planococcus halotolerans</name>
    <dbReference type="NCBI Taxonomy" id="2233542"/>
    <lineage>
        <taxon>Bacteria</taxon>
        <taxon>Bacillati</taxon>
        <taxon>Bacillota</taxon>
        <taxon>Bacilli</taxon>
        <taxon>Bacillales</taxon>
        <taxon>Caryophanaceae</taxon>
        <taxon>Planococcus</taxon>
    </lineage>
</organism>
<dbReference type="InterPro" id="IPR036754">
    <property type="entry name" value="YbaK/aa-tRNA-synt-asso_dom_sf"/>
</dbReference>
<dbReference type="EC" id="6.1.1.15" evidence="12"/>
<feature type="domain" description="Aminoacyl-transfer RNA synthetases class-II family profile" evidence="13">
    <location>
        <begin position="38"/>
        <end position="465"/>
    </location>
</feature>
<dbReference type="RefSeq" id="WP_112222794.1">
    <property type="nucleotide sequence ID" value="NZ_CP047673.1"/>
</dbReference>
<protein>
    <recommendedName>
        <fullName evidence="12">Proline--tRNA ligase</fullName>
        <ecNumber evidence="12">6.1.1.15</ecNumber>
    </recommendedName>
    <alternativeName>
        <fullName evidence="12">Prolyl-tRNA synthetase</fullName>
        <shortName evidence="12">ProRS</shortName>
    </alternativeName>
</protein>
<dbReference type="Proteomes" id="UP000251002">
    <property type="component" value="Unassembled WGS sequence"/>
</dbReference>
<keyword evidence="15" id="KW-1185">Reference proteome</keyword>
<comment type="caution">
    <text evidence="14">The sequence shown here is derived from an EMBL/GenBank/DDBJ whole genome shotgun (WGS) entry which is preliminary data.</text>
</comment>
<dbReference type="GO" id="GO:0005829">
    <property type="term" value="C:cytosol"/>
    <property type="evidence" value="ECO:0007669"/>
    <property type="project" value="TreeGrafter"/>
</dbReference>
<dbReference type="InterPro" id="IPR004500">
    <property type="entry name" value="Pro-tRNA-synth_IIa_bac-type"/>
</dbReference>
<dbReference type="InterPro" id="IPR004154">
    <property type="entry name" value="Anticodon-bd"/>
</dbReference>
<evidence type="ECO:0000256" key="1">
    <source>
        <dbReference type="ARBA" id="ARBA00004496"/>
    </source>
</evidence>
<keyword evidence="5 12" id="KW-0547">Nucleotide-binding</keyword>
<comment type="function">
    <text evidence="10 12">Catalyzes the attachment of proline to tRNA(Pro) in a two-step reaction: proline is first activated by ATP to form Pro-AMP and then transferred to the acceptor end of tRNA(Pro). As ProRS can inadvertently accommodate and process non-cognate amino acids such as alanine and cysteine, to avoid such errors it has two additional distinct editing activities against alanine. One activity is designated as 'pretransfer' editing and involves the tRNA(Pro)-independent hydrolysis of activated Ala-AMP. The other activity is designated 'posttransfer' editing and involves deacylation of mischarged Ala-tRNA(Pro). The misacylated Cys-tRNA(Pro) is not edited by ProRS.</text>
</comment>
<keyword evidence="8 12" id="KW-0030">Aminoacyl-tRNA synthetase</keyword>
<reference evidence="14 15" key="1">
    <citation type="submission" date="2018-06" db="EMBL/GenBank/DDBJ databases">
        <title>The draft genome sequences of strains SCU63 and S1.</title>
        <authorList>
            <person name="Gan L."/>
        </authorList>
    </citation>
    <scope>NUCLEOTIDE SEQUENCE [LARGE SCALE GENOMIC DNA]</scope>
    <source>
        <strain evidence="14 15">SCU63</strain>
    </source>
</reference>
<comment type="domain">
    <text evidence="12">Consists of three domains: the N-terminal catalytic domain, the editing domain and the C-terminal anticodon-binding domain.</text>
</comment>
<keyword evidence="7 12" id="KW-0648">Protein biosynthesis</keyword>
<dbReference type="FunFam" id="3.30.930.10:FF:000043">
    <property type="entry name" value="Proline--tRNA ligase"/>
    <property type="match status" value="1"/>
</dbReference>
<keyword evidence="6 12" id="KW-0067">ATP-binding</keyword>
<dbReference type="GO" id="GO:0002161">
    <property type="term" value="F:aminoacyl-tRNA deacylase activity"/>
    <property type="evidence" value="ECO:0007669"/>
    <property type="project" value="InterPro"/>
</dbReference>
<dbReference type="InterPro" id="IPR007214">
    <property type="entry name" value="YbaK/aa-tRNA-synth-assoc-dom"/>
</dbReference>